<dbReference type="EMBL" id="CP075587">
    <property type="protein sequence ID" value="QYF48080.1"/>
    <property type="molecule type" value="Genomic_DNA"/>
</dbReference>
<proteinExistence type="predicted"/>
<evidence type="ECO:0000256" key="1">
    <source>
        <dbReference type="SAM" id="MobiDB-lite"/>
    </source>
</evidence>
<name>A0ABX8V3P6_9BACT</name>
<evidence type="ECO:0000313" key="3">
    <source>
        <dbReference type="Proteomes" id="UP000826014"/>
    </source>
</evidence>
<sequence length="197" mass="22870">MGEQFSISQAKNHEKSDIVENYLQHSLNLSSKNVKNAFFEFMTRYRSEIRDTFVTFTFTLLSVDPIYAELKGDSRKESKEFEKNNPPPIPWATHPSGRAISNPLYKLASQRVTKEKSLLKKIMGFFHKCFARKSCPIPQARYTLHAFDSGFECDAESENFTRPLNVSRNKDPIYTEIKNSKKRNPQSLFKIFSKVEQ</sequence>
<accession>A0ABX8V3P6</accession>
<feature type="region of interest" description="Disordered" evidence="1">
    <location>
        <begin position="74"/>
        <end position="96"/>
    </location>
</feature>
<feature type="compositionally biased region" description="Basic and acidic residues" evidence="1">
    <location>
        <begin position="74"/>
        <end position="83"/>
    </location>
</feature>
<protein>
    <submittedName>
        <fullName evidence="2">Uncharacterized protein</fullName>
    </submittedName>
</protein>
<dbReference type="Proteomes" id="UP000826014">
    <property type="component" value="Chromosome"/>
</dbReference>
<reference evidence="2 3" key="1">
    <citation type="journal article" date="2022" name="bioRxiv">
        <title>Ecology and evolution of chlamydial symbionts of arthropods.</title>
        <authorList>
            <person name="Halter T."/>
            <person name="Koestlbacher S."/>
            <person name="Collingro A."/>
            <person name="Sixt B.S."/>
            <person name="Toenshoff E.R."/>
            <person name="Hendrickx F."/>
            <person name="Kostanjsek R."/>
            <person name="Horn M."/>
        </authorList>
    </citation>
    <scope>NUCLEOTIDE SEQUENCE [LARGE SCALE GENOMIC DNA]</scope>
    <source>
        <strain evidence="2">W744xW776</strain>
    </source>
</reference>
<gene>
    <name evidence="2" type="ORF">RHABOEDO_000177</name>
</gene>
<organism evidence="2 3">
    <name type="scientific">Candidatus Rhabdochlamydia oedothoracis</name>
    <dbReference type="NCBI Taxonomy" id="2720720"/>
    <lineage>
        <taxon>Bacteria</taxon>
        <taxon>Pseudomonadati</taxon>
        <taxon>Chlamydiota</taxon>
        <taxon>Chlamydiia</taxon>
        <taxon>Parachlamydiales</taxon>
        <taxon>Candidatus Rhabdochlamydiaceae</taxon>
        <taxon>Candidatus Rhabdochlamydia</taxon>
    </lineage>
</organism>
<keyword evidence="3" id="KW-1185">Reference proteome</keyword>
<dbReference type="RefSeq" id="WP_220017663.1">
    <property type="nucleotide sequence ID" value="NZ_CP075587.1"/>
</dbReference>
<evidence type="ECO:0000313" key="2">
    <source>
        <dbReference type="EMBL" id="QYF48080.1"/>
    </source>
</evidence>